<keyword evidence="5" id="KW-1185">Reference proteome</keyword>
<dbReference type="GO" id="GO:0005509">
    <property type="term" value="F:calcium ion binding"/>
    <property type="evidence" value="ECO:0007669"/>
    <property type="project" value="InterPro"/>
</dbReference>
<dbReference type="PANTHER" id="PTHR10109:SF0">
    <property type="entry name" value="MATRIX GLA PROTEIN"/>
    <property type="match status" value="1"/>
</dbReference>
<dbReference type="InterPro" id="IPR000294">
    <property type="entry name" value="GLA_domain"/>
</dbReference>
<evidence type="ECO:0000256" key="2">
    <source>
        <dbReference type="SAM" id="MobiDB-lite"/>
    </source>
</evidence>
<feature type="region of interest" description="Disordered" evidence="2">
    <location>
        <begin position="236"/>
        <end position="272"/>
    </location>
</feature>
<dbReference type="GO" id="GO:0031012">
    <property type="term" value="C:extracellular matrix"/>
    <property type="evidence" value="ECO:0007669"/>
    <property type="project" value="InterPro"/>
</dbReference>
<dbReference type="InterPro" id="IPR027118">
    <property type="entry name" value="MGP"/>
</dbReference>
<keyword evidence="1" id="KW-0301">Gamma-carboxyglutamic acid</keyword>
<gene>
    <name evidence="4" type="ORF">JOB18_008718</name>
</gene>
<dbReference type="AlphaFoldDB" id="A0AAV6RH24"/>
<dbReference type="PANTHER" id="PTHR10109">
    <property type="entry name" value="MATRIX GLA PROTEIN"/>
    <property type="match status" value="1"/>
</dbReference>
<organism evidence="4 5">
    <name type="scientific">Solea senegalensis</name>
    <name type="common">Senegalese sole</name>
    <dbReference type="NCBI Taxonomy" id="28829"/>
    <lineage>
        <taxon>Eukaryota</taxon>
        <taxon>Metazoa</taxon>
        <taxon>Chordata</taxon>
        <taxon>Craniata</taxon>
        <taxon>Vertebrata</taxon>
        <taxon>Euteleostomi</taxon>
        <taxon>Actinopterygii</taxon>
        <taxon>Neopterygii</taxon>
        <taxon>Teleostei</taxon>
        <taxon>Neoteleostei</taxon>
        <taxon>Acanthomorphata</taxon>
        <taxon>Carangaria</taxon>
        <taxon>Pleuronectiformes</taxon>
        <taxon>Pleuronectoidei</taxon>
        <taxon>Soleidae</taxon>
        <taxon>Solea</taxon>
    </lineage>
</organism>
<name>A0AAV6RH24_SOLSE</name>
<evidence type="ECO:0000256" key="1">
    <source>
        <dbReference type="ARBA" id="ARBA00022479"/>
    </source>
</evidence>
<dbReference type="EMBL" id="JAGKHQ010000011">
    <property type="protein sequence ID" value="KAG7504434.1"/>
    <property type="molecule type" value="Genomic_DNA"/>
</dbReference>
<evidence type="ECO:0000259" key="3">
    <source>
        <dbReference type="PROSITE" id="PS50998"/>
    </source>
</evidence>
<dbReference type="Pfam" id="PF25890">
    <property type="entry name" value="BGLAP_C"/>
    <property type="match status" value="1"/>
</dbReference>
<accession>A0AAV6RH24</accession>
<feature type="compositionally biased region" description="Low complexity" evidence="2">
    <location>
        <begin position="236"/>
        <end position="266"/>
    </location>
</feature>
<feature type="domain" description="Gla" evidence="3">
    <location>
        <begin position="185"/>
        <end position="231"/>
    </location>
</feature>
<sequence>MFLLERRVETKTLSIHIMSHFKTLRSKLLIAVLYVSKSPDIDNQTLGKDYKYVFIYPDLSLMPLEHENQPLCTPASQSSREPQSGLRFTCCTTEGNTSLHKQKIFFGRDISKSIQLSCKETGRKTNPRMRSLLRFLALCAVLSLCVCYESHESTESFEDLFVPPNRANSFITPQRGNIYNLPRGNGLNHYNFMRKIKSPAERRAETCEDYSPCRFFAYRHGYQQAYQKYFGARSQPQRPQIPQTLQRPQRPQIPQIQQRNLRPQRPAVIRRY</sequence>
<reference evidence="4 5" key="1">
    <citation type="journal article" date="2021" name="Sci. Rep.">
        <title>Chromosome anchoring in Senegalese sole (Solea senegalensis) reveals sex-associated markers and genome rearrangements in flatfish.</title>
        <authorList>
            <person name="Guerrero-Cozar I."/>
            <person name="Gomez-Garrido J."/>
            <person name="Berbel C."/>
            <person name="Martinez-Blanch J.F."/>
            <person name="Alioto T."/>
            <person name="Claros M.G."/>
            <person name="Gagnaire P.A."/>
            <person name="Manchado M."/>
        </authorList>
    </citation>
    <scope>NUCLEOTIDE SEQUENCE [LARGE SCALE GENOMIC DNA]</scope>
    <source>
        <strain evidence="4">Sse05_10M</strain>
    </source>
</reference>
<protein>
    <submittedName>
        <fullName evidence="4">Matrix Gla protein</fullName>
    </submittedName>
</protein>
<dbReference type="GO" id="GO:0005576">
    <property type="term" value="C:extracellular region"/>
    <property type="evidence" value="ECO:0007669"/>
    <property type="project" value="UniProtKB-SubCell"/>
</dbReference>
<evidence type="ECO:0000313" key="5">
    <source>
        <dbReference type="Proteomes" id="UP000693946"/>
    </source>
</evidence>
<dbReference type="Proteomes" id="UP000693946">
    <property type="component" value="Linkage Group LG19"/>
</dbReference>
<dbReference type="InterPro" id="IPR058704">
    <property type="entry name" value="BGLAP-like_C"/>
</dbReference>
<proteinExistence type="predicted"/>
<comment type="caution">
    <text evidence="4">The sequence shown here is derived from an EMBL/GenBank/DDBJ whole genome shotgun (WGS) entry which is preliminary data.</text>
</comment>
<dbReference type="PROSITE" id="PS50998">
    <property type="entry name" value="GLA_2"/>
    <property type="match status" value="1"/>
</dbReference>
<evidence type="ECO:0000313" key="4">
    <source>
        <dbReference type="EMBL" id="KAG7504434.1"/>
    </source>
</evidence>